<feature type="transmembrane region" description="Helical" evidence="5">
    <location>
        <begin position="172"/>
        <end position="192"/>
    </location>
</feature>
<comment type="caution">
    <text evidence="7">The sequence shown here is derived from an EMBL/GenBank/DDBJ whole genome shotgun (WGS) entry which is preliminary data.</text>
</comment>
<dbReference type="AlphaFoldDB" id="A0A1Q9ALT8"/>
<keyword evidence="2 5" id="KW-0812">Transmembrane</keyword>
<feature type="transmembrane region" description="Helical" evidence="5">
    <location>
        <begin position="87"/>
        <end position="107"/>
    </location>
</feature>
<dbReference type="PANTHER" id="PTHR32322:SF9">
    <property type="entry name" value="AMINO-ACID METABOLITE EFFLUX PUMP-RELATED"/>
    <property type="match status" value="1"/>
</dbReference>
<dbReference type="InterPro" id="IPR050638">
    <property type="entry name" value="AA-Vitamin_Transporters"/>
</dbReference>
<feature type="transmembrane region" description="Helical" evidence="5">
    <location>
        <begin position="265"/>
        <end position="285"/>
    </location>
</feature>
<evidence type="ECO:0000259" key="6">
    <source>
        <dbReference type="Pfam" id="PF00892"/>
    </source>
</evidence>
<evidence type="ECO:0000256" key="2">
    <source>
        <dbReference type="ARBA" id="ARBA00022692"/>
    </source>
</evidence>
<evidence type="ECO:0000313" key="7">
    <source>
        <dbReference type="EMBL" id="OLP56283.1"/>
    </source>
</evidence>
<keyword evidence="3 5" id="KW-1133">Transmembrane helix</keyword>
<dbReference type="Gene3D" id="1.10.3730.20">
    <property type="match status" value="1"/>
</dbReference>
<protein>
    <recommendedName>
        <fullName evidence="6">EamA domain-containing protein</fullName>
    </recommendedName>
</protein>
<gene>
    <name evidence="7" type="ORF">BJF92_15420</name>
</gene>
<dbReference type="EMBL" id="MKIO01000022">
    <property type="protein sequence ID" value="OLP56283.1"/>
    <property type="molecule type" value="Genomic_DNA"/>
</dbReference>
<dbReference type="GO" id="GO:0016020">
    <property type="term" value="C:membrane"/>
    <property type="evidence" value="ECO:0007669"/>
    <property type="project" value="UniProtKB-SubCell"/>
</dbReference>
<evidence type="ECO:0000256" key="5">
    <source>
        <dbReference type="SAM" id="Phobius"/>
    </source>
</evidence>
<reference evidence="7 8" key="1">
    <citation type="submission" date="2016-09" db="EMBL/GenBank/DDBJ databases">
        <title>Rhizobium sp. nov., a novel species isolated from the rice rhizosphere.</title>
        <authorList>
            <person name="Zhao J."/>
            <person name="Zhang X."/>
        </authorList>
    </citation>
    <scope>NUCLEOTIDE SEQUENCE [LARGE SCALE GENOMIC DNA]</scope>
    <source>
        <strain evidence="7 8">MH17</strain>
    </source>
</reference>
<organism evidence="7 8">
    <name type="scientific">Xaviernesmea rhizosphaerae</name>
    <dbReference type="NCBI Taxonomy" id="1672749"/>
    <lineage>
        <taxon>Bacteria</taxon>
        <taxon>Pseudomonadati</taxon>
        <taxon>Pseudomonadota</taxon>
        <taxon>Alphaproteobacteria</taxon>
        <taxon>Hyphomicrobiales</taxon>
        <taxon>Rhizobiaceae</taxon>
        <taxon>Rhizobium/Agrobacterium group</taxon>
        <taxon>Xaviernesmea</taxon>
    </lineage>
</organism>
<proteinExistence type="predicted"/>
<name>A0A1Q9ALT8_9HYPH</name>
<feature type="transmembrane region" description="Helical" evidence="5">
    <location>
        <begin position="119"/>
        <end position="136"/>
    </location>
</feature>
<dbReference type="InterPro" id="IPR000620">
    <property type="entry name" value="EamA_dom"/>
</dbReference>
<comment type="subcellular location">
    <subcellularLocation>
        <location evidence="1">Membrane</location>
        <topology evidence="1">Multi-pass membrane protein</topology>
    </subcellularLocation>
</comment>
<feature type="domain" description="EamA" evidence="6">
    <location>
        <begin position="141"/>
        <end position="282"/>
    </location>
</feature>
<feature type="transmembrane region" description="Helical" evidence="5">
    <location>
        <begin position="33"/>
        <end position="50"/>
    </location>
</feature>
<feature type="transmembrane region" description="Helical" evidence="5">
    <location>
        <begin position="142"/>
        <end position="160"/>
    </location>
</feature>
<dbReference type="InterPro" id="IPR037185">
    <property type="entry name" value="EmrE-like"/>
</dbReference>
<dbReference type="PANTHER" id="PTHR32322">
    <property type="entry name" value="INNER MEMBRANE TRANSPORTER"/>
    <property type="match status" value="1"/>
</dbReference>
<feature type="transmembrane region" description="Helical" evidence="5">
    <location>
        <begin position="57"/>
        <end position="81"/>
    </location>
</feature>
<evidence type="ECO:0000313" key="8">
    <source>
        <dbReference type="Proteomes" id="UP000186143"/>
    </source>
</evidence>
<evidence type="ECO:0000256" key="4">
    <source>
        <dbReference type="ARBA" id="ARBA00023136"/>
    </source>
</evidence>
<sequence length="294" mass="31255">MKPRHIFLALLVATIWGVNFTVIRVGLGSFPPLLLAALRFAIAALPVLFLPRPNIRWPLFIGIGATLFLGQFALLFTGMAVGITAGLASVVLQSQAFLTILIASAFLRERPTFRQISGTLVAFAGLVIIADTAGGVDFTMTGLGLCLAAAFCWAVGNVLLRRVGSTTVDVFALVAWLSLIPPVPLLVLSLIVNGPEALGRAMHTMNWGGVGAVLYIAVLSTTLCFALWGQLLKRYPASAVAPFSLLVPIFGAASAALFLGERFEAMRIIGMVMILAGLVVVVLPVKRTWRSQLS</sequence>
<feature type="domain" description="EamA" evidence="6">
    <location>
        <begin position="6"/>
        <end position="129"/>
    </location>
</feature>
<evidence type="ECO:0000256" key="1">
    <source>
        <dbReference type="ARBA" id="ARBA00004141"/>
    </source>
</evidence>
<dbReference type="SUPFAM" id="SSF103481">
    <property type="entry name" value="Multidrug resistance efflux transporter EmrE"/>
    <property type="match status" value="2"/>
</dbReference>
<dbReference type="Proteomes" id="UP000186143">
    <property type="component" value="Unassembled WGS sequence"/>
</dbReference>
<feature type="transmembrane region" description="Helical" evidence="5">
    <location>
        <begin position="239"/>
        <end position="259"/>
    </location>
</feature>
<dbReference type="OrthoDB" id="7158585at2"/>
<keyword evidence="4 5" id="KW-0472">Membrane</keyword>
<dbReference type="Pfam" id="PF00892">
    <property type="entry name" value="EamA"/>
    <property type="match status" value="2"/>
</dbReference>
<feature type="transmembrane region" description="Helical" evidence="5">
    <location>
        <begin position="212"/>
        <end position="232"/>
    </location>
</feature>
<evidence type="ECO:0000256" key="3">
    <source>
        <dbReference type="ARBA" id="ARBA00022989"/>
    </source>
</evidence>
<dbReference type="RefSeq" id="WP_075634002.1">
    <property type="nucleotide sequence ID" value="NZ_MKIO01000022.1"/>
</dbReference>
<accession>A0A1Q9ALT8</accession>
<feature type="transmembrane region" description="Helical" evidence="5">
    <location>
        <begin position="7"/>
        <end position="27"/>
    </location>
</feature>